<organism evidence="2 3">
    <name type="scientific">Novipirellula rosea</name>
    <dbReference type="NCBI Taxonomy" id="1031540"/>
    <lineage>
        <taxon>Bacteria</taxon>
        <taxon>Pseudomonadati</taxon>
        <taxon>Planctomycetota</taxon>
        <taxon>Planctomycetia</taxon>
        <taxon>Pirellulales</taxon>
        <taxon>Pirellulaceae</taxon>
        <taxon>Novipirellula</taxon>
    </lineage>
</organism>
<feature type="transmembrane region" description="Helical" evidence="1">
    <location>
        <begin position="129"/>
        <end position="148"/>
    </location>
</feature>
<gene>
    <name evidence="2" type="ORF">GCM10023156_47210</name>
</gene>
<proteinExistence type="predicted"/>
<feature type="transmembrane region" description="Helical" evidence="1">
    <location>
        <begin position="260"/>
        <end position="278"/>
    </location>
</feature>
<keyword evidence="1" id="KW-0812">Transmembrane</keyword>
<keyword evidence="1" id="KW-1133">Transmembrane helix</keyword>
<comment type="caution">
    <text evidence="2">The sequence shown here is derived from an EMBL/GenBank/DDBJ whole genome shotgun (WGS) entry which is preliminary data.</text>
</comment>
<evidence type="ECO:0000256" key="1">
    <source>
        <dbReference type="SAM" id="Phobius"/>
    </source>
</evidence>
<sequence length="468" mass="51589">MFHFIALSVAVLMLFVARFYSPRHAARAGWAVAFLVPTWLALVVGAADITVRCVVALMAVAVVVVKPRQFAFAGFSWIDLLPVVIVVTAAISTTLNDHFSPTVILSLLAQWVFPYMLARLILIHDQDAIDFVPLAATLALLLAVAMIFESVADYNLFNTLLGHEGSTQGDSGHRLGLKRAEAWFGHPIYAGLVLALASPWVLTQTYQSYWGRGSKFWLIAPVILTMGTVATLSRGPCMVLAGVVFGLLWYYFPPIRLFSLFACVIAIALSIVMVPTMLKMADAIENSDGIHKIKIEGETYTYSGTRHRYLLFAVYKKPLSQVGWIGFGNWGTLPKHEAMLEPHLRGLFLSVDNHYLLHYLNTGVVGSIAFLLLPIGIFVAFLRQRATLTQKTEFLLVALLSSVMATSVVIVTVWMAEAYSFAFLFNSGCIVGLLISARRSTAVVARKARRLPTLQSHPMSTPNQYTSF</sequence>
<reference evidence="3" key="1">
    <citation type="journal article" date="2019" name="Int. J. Syst. Evol. Microbiol.">
        <title>The Global Catalogue of Microorganisms (GCM) 10K type strain sequencing project: providing services to taxonomists for standard genome sequencing and annotation.</title>
        <authorList>
            <consortium name="The Broad Institute Genomics Platform"/>
            <consortium name="The Broad Institute Genome Sequencing Center for Infectious Disease"/>
            <person name="Wu L."/>
            <person name="Ma J."/>
        </authorList>
    </citation>
    <scope>NUCLEOTIDE SEQUENCE [LARGE SCALE GENOMIC DNA]</scope>
    <source>
        <strain evidence="3">JCM 17759</strain>
    </source>
</reference>
<feature type="transmembrane region" description="Helical" evidence="1">
    <location>
        <begin position="214"/>
        <end position="232"/>
    </location>
</feature>
<feature type="transmembrane region" description="Helical" evidence="1">
    <location>
        <begin position="356"/>
        <end position="382"/>
    </location>
</feature>
<dbReference type="EMBL" id="BAABGA010000064">
    <property type="protein sequence ID" value="GAA4462833.1"/>
    <property type="molecule type" value="Genomic_DNA"/>
</dbReference>
<feature type="transmembrane region" description="Helical" evidence="1">
    <location>
        <begin position="103"/>
        <end position="122"/>
    </location>
</feature>
<keyword evidence="1" id="KW-0472">Membrane</keyword>
<feature type="transmembrane region" description="Helical" evidence="1">
    <location>
        <begin position="183"/>
        <end position="202"/>
    </location>
</feature>
<feature type="transmembrane region" description="Helical" evidence="1">
    <location>
        <begin position="394"/>
        <end position="415"/>
    </location>
</feature>
<feature type="transmembrane region" description="Helical" evidence="1">
    <location>
        <begin position="421"/>
        <end position="437"/>
    </location>
</feature>
<name>A0ABP8NC55_9BACT</name>
<dbReference type="Proteomes" id="UP001500840">
    <property type="component" value="Unassembled WGS sequence"/>
</dbReference>
<protein>
    <recommendedName>
        <fullName evidence="4">O-Antigen ligase</fullName>
    </recommendedName>
</protein>
<dbReference type="RefSeq" id="WP_345326066.1">
    <property type="nucleotide sequence ID" value="NZ_BAABGA010000064.1"/>
</dbReference>
<evidence type="ECO:0000313" key="2">
    <source>
        <dbReference type="EMBL" id="GAA4462833.1"/>
    </source>
</evidence>
<keyword evidence="3" id="KW-1185">Reference proteome</keyword>
<evidence type="ECO:0008006" key="4">
    <source>
        <dbReference type="Google" id="ProtNLM"/>
    </source>
</evidence>
<feature type="transmembrane region" description="Helical" evidence="1">
    <location>
        <begin position="70"/>
        <end position="91"/>
    </location>
</feature>
<evidence type="ECO:0000313" key="3">
    <source>
        <dbReference type="Proteomes" id="UP001500840"/>
    </source>
</evidence>
<accession>A0ABP8NC55</accession>
<feature type="transmembrane region" description="Helical" evidence="1">
    <location>
        <begin position="38"/>
        <end position="63"/>
    </location>
</feature>